<name>A0AAN7GTS1_9MYRT</name>
<comment type="caution">
    <text evidence="1">The sequence shown here is derived from an EMBL/GenBank/DDBJ whole genome shotgun (WGS) entry which is preliminary data.</text>
</comment>
<proteinExistence type="predicted"/>
<reference evidence="1 2" key="1">
    <citation type="journal article" date="2023" name="Hortic Res">
        <title>Pangenome of water caltrop reveals structural variations and asymmetric subgenome divergence after allopolyploidization.</title>
        <authorList>
            <person name="Zhang X."/>
            <person name="Chen Y."/>
            <person name="Wang L."/>
            <person name="Yuan Y."/>
            <person name="Fang M."/>
            <person name="Shi L."/>
            <person name="Lu R."/>
            <person name="Comes H.P."/>
            <person name="Ma Y."/>
            <person name="Chen Y."/>
            <person name="Huang G."/>
            <person name="Zhou Y."/>
            <person name="Zheng Z."/>
            <person name="Qiu Y."/>
        </authorList>
    </citation>
    <scope>NUCLEOTIDE SEQUENCE [LARGE SCALE GENOMIC DNA]</scope>
    <source>
        <tissue evidence="1">Roots</tissue>
    </source>
</reference>
<keyword evidence="2" id="KW-1185">Reference proteome</keyword>
<gene>
    <name evidence="1" type="ORF">SAY87_012669</name>
</gene>
<accession>A0AAN7GTS1</accession>
<organism evidence="1 2">
    <name type="scientific">Trapa incisa</name>
    <dbReference type="NCBI Taxonomy" id="236973"/>
    <lineage>
        <taxon>Eukaryota</taxon>
        <taxon>Viridiplantae</taxon>
        <taxon>Streptophyta</taxon>
        <taxon>Embryophyta</taxon>
        <taxon>Tracheophyta</taxon>
        <taxon>Spermatophyta</taxon>
        <taxon>Magnoliopsida</taxon>
        <taxon>eudicotyledons</taxon>
        <taxon>Gunneridae</taxon>
        <taxon>Pentapetalae</taxon>
        <taxon>rosids</taxon>
        <taxon>malvids</taxon>
        <taxon>Myrtales</taxon>
        <taxon>Lythraceae</taxon>
        <taxon>Trapa</taxon>
    </lineage>
</organism>
<evidence type="ECO:0000313" key="2">
    <source>
        <dbReference type="Proteomes" id="UP001345219"/>
    </source>
</evidence>
<dbReference type="AlphaFoldDB" id="A0AAN7GTS1"/>
<sequence>MGDSRLCERDCCSRPKLAVTEMVKVRISRRQLEEILLGRVGVEELPVNQAVAQLLTSASNRATHHRTWRPALQSIPEAN</sequence>
<evidence type="ECO:0000313" key="1">
    <source>
        <dbReference type="EMBL" id="KAK4746357.1"/>
    </source>
</evidence>
<dbReference type="Proteomes" id="UP001345219">
    <property type="component" value="Chromosome 10"/>
</dbReference>
<protein>
    <submittedName>
        <fullName evidence="1">Uncharacterized protein</fullName>
    </submittedName>
</protein>
<dbReference type="EMBL" id="JAXIOK010000021">
    <property type="protein sequence ID" value="KAK4746357.1"/>
    <property type="molecule type" value="Genomic_DNA"/>
</dbReference>
<dbReference type="PANTHER" id="PTHR33647:SF5">
    <property type="entry name" value="OS01G0793900 PROTEIN"/>
    <property type="match status" value="1"/>
</dbReference>
<dbReference type="PANTHER" id="PTHR33647">
    <property type="entry name" value="OS01G0793900 PROTEIN"/>
    <property type="match status" value="1"/>
</dbReference>